<organism evidence="5 6">
    <name type="scientific">Lagenidium giganteum</name>
    <dbReference type="NCBI Taxonomy" id="4803"/>
    <lineage>
        <taxon>Eukaryota</taxon>
        <taxon>Sar</taxon>
        <taxon>Stramenopiles</taxon>
        <taxon>Oomycota</taxon>
        <taxon>Peronosporomycetes</taxon>
        <taxon>Pythiales</taxon>
        <taxon>Pythiaceae</taxon>
    </lineage>
</organism>
<evidence type="ECO:0000259" key="4">
    <source>
        <dbReference type="Pfam" id="PF02252"/>
    </source>
</evidence>
<dbReference type="AlphaFoldDB" id="A0AAV2ZEQ0"/>
<dbReference type="PANTHER" id="PTHR10660">
    <property type="entry name" value="PROTEASOME REGULATOR PA28"/>
    <property type="match status" value="1"/>
</dbReference>
<evidence type="ECO:0000313" key="5">
    <source>
        <dbReference type="EMBL" id="DBA03689.1"/>
    </source>
</evidence>
<dbReference type="GO" id="GO:0005737">
    <property type="term" value="C:cytoplasm"/>
    <property type="evidence" value="ECO:0007669"/>
    <property type="project" value="TreeGrafter"/>
</dbReference>
<reference evidence="5" key="2">
    <citation type="journal article" date="2023" name="Microbiol Resour">
        <title>Decontamination and Annotation of the Draft Genome Sequence of the Oomycete Lagenidium giganteum ARSEF 373.</title>
        <authorList>
            <person name="Morgan W.R."/>
            <person name="Tartar A."/>
        </authorList>
    </citation>
    <scope>NUCLEOTIDE SEQUENCE</scope>
    <source>
        <strain evidence="5">ARSEF 373</strain>
    </source>
</reference>
<evidence type="ECO:0000313" key="6">
    <source>
        <dbReference type="Proteomes" id="UP001146120"/>
    </source>
</evidence>
<gene>
    <name evidence="5" type="ORF">N0F65_004106</name>
</gene>
<comment type="caution">
    <text evidence="5">The sequence shown here is derived from an EMBL/GenBank/DDBJ whole genome shotgun (WGS) entry which is preliminary data.</text>
</comment>
<dbReference type="SUPFAM" id="SSF47216">
    <property type="entry name" value="Proteasome activator"/>
    <property type="match status" value="1"/>
</dbReference>
<dbReference type="GO" id="GO:0061136">
    <property type="term" value="P:regulation of proteasomal protein catabolic process"/>
    <property type="evidence" value="ECO:0007669"/>
    <property type="project" value="TreeGrafter"/>
</dbReference>
<evidence type="ECO:0000256" key="1">
    <source>
        <dbReference type="ARBA" id="ARBA00005883"/>
    </source>
</evidence>
<accession>A0AAV2ZEQ0</accession>
<evidence type="ECO:0000256" key="2">
    <source>
        <dbReference type="ARBA" id="ARBA00022942"/>
    </source>
</evidence>
<keyword evidence="2" id="KW-0647">Proteasome</keyword>
<comment type="similarity">
    <text evidence="1">Belongs to the PA28 family.</text>
</comment>
<dbReference type="InterPro" id="IPR003186">
    <property type="entry name" value="PA28_C"/>
</dbReference>
<keyword evidence="6" id="KW-1185">Reference proteome</keyword>
<dbReference type="Gene3D" id="1.20.120.180">
    <property type="entry name" value="Proteasome activator pa28, C-terminal domain"/>
    <property type="match status" value="1"/>
</dbReference>
<dbReference type="PANTHER" id="PTHR10660:SF2">
    <property type="entry name" value="LD45860P"/>
    <property type="match status" value="1"/>
</dbReference>
<dbReference type="GO" id="GO:0061133">
    <property type="term" value="F:endopeptidase activator activity"/>
    <property type="evidence" value="ECO:0007669"/>
    <property type="project" value="TreeGrafter"/>
</dbReference>
<dbReference type="Pfam" id="PF02252">
    <property type="entry name" value="PA28_C"/>
    <property type="match status" value="2"/>
</dbReference>
<dbReference type="EMBL" id="DAKRPA010000016">
    <property type="protein sequence ID" value="DBA03689.1"/>
    <property type="molecule type" value="Genomic_DNA"/>
</dbReference>
<dbReference type="InterPro" id="IPR036997">
    <property type="entry name" value="PA28_C_sf"/>
</dbReference>
<dbReference type="GO" id="GO:0008537">
    <property type="term" value="C:proteasome activator complex"/>
    <property type="evidence" value="ECO:0007669"/>
    <property type="project" value="InterPro"/>
</dbReference>
<dbReference type="GO" id="GO:2000045">
    <property type="term" value="P:regulation of G1/S transition of mitotic cell cycle"/>
    <property type="evidence" value="ECO:0007669"/>
    <property type="project" value="TreeGrafter"/>
</dbReference>
<name>A0AAV2ZEQ0_9STRA</name>
<dbReference type="InterPro" id="IPR009077">
    <property type="entry name" value="Proteasome_activ_PA28"/>
</dbReference>
<reference evidence="5" key="1">
    <citation type="submission" date="2022-11" db="EMBL/GenBank/DDBJ databases">
        <authorList>
            <person name="Morgan W.R."/>
            <person name="Tartar A."/>
        </authorList>
    </citation>
    <scope>NUCLEOTIDE SEQUENCE</scope>
    <source>
        <strain evidence="5">ARSEF 373</strain>
    </source>
</reference>
<sequence length="237" mass="26355">MEAYQKSVAAEAEAALSALPQRLVHVQQLLQTHFGERRPSQVFEAYKAAAQLDTNAALQPLVVVVADELEHALAVLQKISLWIQLLVPKVSDGNNFGVEVQRSVFVHLKESIAAWQKAWDGLVDYHNQRATAVEKVKDKVAKEGSVTETVTNSTGGKEGDENKTVKTTVQKESTNGAVPVQDWLAYIVAVDVKWYFNFARTLEGLRDQYALTFDVIDKNKEKVLLPRGAERGGFNMY</sequence>
<dbReference type="GO" id="GO:0005654">
    <property type="term" value="C:nucleoplasm"/>
    <property type="evidence" value="ECO:0007669"/>
    <property type="project" value="TreeGrafter"/>
</dbReference>
<feature type="compositionally biased region" description="Polar residues" evidence="3">
    <location>
        <begin position="146"/>
        <end position="155"/>
    </location>
</feature>
<proteinExistence type="inferred from homology"/>
<dbReference type="Proteomes" id="UP001146120">
    <property type="component" value="Unassembled WGS sequence"/>
</dbReference>
<feature type="domain" description="Proteasome activator PA28 C-terminal" evidence="4">
    <location>
        <begin position="180"/>
        <end position="231"/>
    </location>
</feature>
<feature type="region of interest" description="Disordered" evidence="3">
    <location>
        <begin position="144"/>
        <end position="163"/>
    </location>
</feature>
<protein>
    <recommendedName>
        <fullName evidence="4">Proteasome activator PA28 C-terminal domain-containing protein</fullName>
    </recommendedName>
</protein>
<feature type="domain" description="Proteasome activator PA28 C-terminal" evidence="4">
    <location>
        <begin position="53"/>
        <end position="137"/>
    </location>
</feature>
<evidence type="ECO:0000256" key="3">
    <source>
        <dbReference type="SAM" id="MobiDB-lite"/>
    </source>
</evidence>
<dbReference type="InterPro" id="IPR036252">
    <property type="entry name" value="Proteasome_activ_sf"/>
</dbReference>